<organism evidence="1 2">
    <name type="scientific">Marasmius oreades</name>
    <name type="common">fairy-ring Marasmius</name>
    <dbReference type="NCBI Taxonomy" id="181124"/>
    <lineage>
        <taxon>Eukaryota</taxon>
        <taxon>Fungi</taxon>
        <taxon>Dikarya</taxon>
        <taxon>Basidiomycota</taxon>
        <taxon>Agaricomycotina</taxon>
        <taxon>Agaricomycetes</taxon>
        <taxon>Agaricomycetidae</taxon>
        <taxon>Agaricales</taxon>
        <taxon>Marasmiineae</taxon>
        <taxon>Marasmiaceae</taxon>
        <taxon>Marasmius</taxon>
    </lineage>
</organism>
<dbReference type="KEGG" id="more:E1B28_007814"/>
<protein>
    <submittedName>
        <fullName evidence="1">Uncharacterized protein</fullName>
    </submittedName>
</protein>
<sequence length="354" mass="39412">MNLTSSFVHRKPLSQFFRLITQLNLAPVNCIFVFDGRTCPKSQCSQREISEYQLYDDAKSFIEPAGFHCHVAPGKANAELVEMNQRGVIDMILTTDGDTNLLALRPLCVAQVNSQESHQLNELVLNIYDINAVRHALPESVEHHCKRLLTYDLNDGHSVDNAIKPTTSWTISPLGPSTSHWVPLIQDIQALTKCCRSTLNWTDDKILRNFEQKVYAGAVTQILCSKQVYYDYRDGSLLAARLTQQIANQTTLLNPKPVLPISVLNPQTVDPQETVPATFSTRYFIQDVLLALGQPSSNIAKSGDSSIQLHVPVVLLLAATNPSRYGRVIDQPSPPISQDFRLLEGAPSAIHRDD</sequence>
<reference evidence="1" key="1">
    <citation type="journal article" date="2021" name="Genome Biol. Evol.">
        <title>The assembled and annotated genome of the fairy-ring fungus Marasmius oreades.</title>
        <authorList>
            <person name="Hiltunen M."/>
            <person name="Ament-Velasquez S.L."/>
            <person name="Johannesson H."/>
        </authorList>
    </citation>
    <scope>NUCLEOTIDE SEQUENCE</scope>
    <source>
        <strain evidence="1">03SP1</strain>
    </source>
</reference>
<dbReference type="SUPFAM" id="SSF88723">
    <property type="entry name" value="PIN domain-like"/>
    <property type="match status" value="1"/>
</dbReference>
<gene>
    <name evidence="1" type="ORF">E1B28_007814</name>
</gene>
<dbReference type="Gene3D" id="3.40.50.1010">
    <property type="entry name" value="5'-nuclease"/>
    <property type="match status" value="1"/>
</dbReference>
<dbReference type="Proteomes" id="UP001049176">
    <property type="component" value="Chromosome 4"/>
</dbReference>
<proteinExistence type="predicted"/>
<evidence type="ECO:0000313" key="1">
    <source>
        <dbReference type="EMBL" id="KAG7094207.1"/>
    </source>
</evidence>
<accession>A0A9P7S340</accession>
<dbReference type="GO" id="GO:0004518">
    <property type="term" value="F:nuclease activity"/>
    <property type="evidence" value="ECO:0007669"/>
    <property type="project" value="InterPro"/>
</dbReference>
<keyword evidence="2" id="KW-1185">Reference proteome</keyword>
<evidence type="ECO:0000313" key="2">
    <source>
        <dbReference type="Proteomes" id="UP001049176"/>
    </source>
</evidence>
<dbReference type="OrthoDB" id="2148513at2759"/>
<dbReference type="GeneID" id="66076890"/>
<comment type="caution">
    <text evidence="1">The sequence shown here is derived from an EMBL/GenBank/DDBJ whole genome shotgun (WGS) entry which is preliminary data.</text>
</comment>
<name>A0A9P7S340_9AGAR</name>
<dbReference type="InterPro" id="IPR029060">
    <property type="entry name" value="PIN-like_dom_sf"/>
</dbReference>
<dbReference type="AlphaFoldDB" id="A0A9P7S340"/>
<dbReference type="EMBL" id="CM032184">
    <property type="protein sequence ID" value="KAG7094207.1"/>
    <property type="molecule type" value="Genomic_DNA"/>
</dbReference>
<dbReference type="RefSeq" id="XP_043010677.1">
    <property type="nucleotide sequence ID" value="XM_043152591.1"/>
</dbReference>